<dbReference type="eggNOG" id="ENOG50330TE">
    <property type="taxonomic scope" value="Bacteria"/>
</dbReference>
<dbReference type="EMBL" id="AQPX01000034">
    <property type="protein sequence ID" value="EON70460.1"/>
    <property type="molecule type" value="Genomic_DNA"/>
</dbReference>
<comment type="caution">
    <text evidence="1">The sequence shown here is derived from an EMBL/GenBank/DDBJ whole genome shotgun (WGS) entry which is preliminary data.</text>
</comment>
<dbReference type="Pfam" id="PF04883">
    <property type="entry name" value="HK97-gp10_like"/>
    <property type="match status" value="1"/>
</dbReference>
<reference evidence="1 2" key="1">
    <citation type="submission" date="2013-04" db="EMBL/GenBank/DDBJ databases">
        <title>Draft genome of the heavy metal tolerant bacterium Lysinibacillus sphaericus strain OT4b.31.</title>
        <authorList>
            <person name="Pena-Montenegro T.D."/>
            <person name="Dussan J."/>
        </authorList>
    </citation>
    <scope>NUCLEOTIDE SEQUENCE [LARGE SCALE GENOMIC DNA]</scope>
    <source>
        <strain evidence="1 2">OT4b.31</strain>
    </source>
</reference>
<dbReference type="RefSeq" id="WP_010861156.1">
    <property type="nucleotide sequence ID" value="NZ_KB933409.1"/>
</dbReference>
<evidence type="ECO:0000313" key="2">
    <source>
        <dbReference type="Proteomes" id="UP000013911"/>
    </source>
</evidence>
<sequence>MEIRGLTEFQKDLMAASMTVQKEIPKILRKVGSKGRTLVARRARSKVKKLTGNYHKKWKRGKVFKGDNGEFVVRVINSSPHAHLIEDGHLQVVDGQTVGFVRGKHVLKDGMAEFDASGIAEEMISDWLDDLLEQNKL</sequence>
<dbReference type="InterPro" id="IPR010064">
    <property type="entry name" value="HK97-gp10_tail"/>
</dbReference>
<dbReference type="GO" id="GO:0016740">
    <property type="term" value="F:transferase activity"/>
    <property type="evidence" value="ECO:0007669"/>
    <property type="project" value="UniProtKB-KW"/>
</dbReference>
<dbReference type="PATRIC" id="fig|1285586.5.peg.4438"/>
<gene>
    <name evidence="1" type="ORF">H131_21287</name>
</gene>
<proteinExistence type="predicted"/>
<protein>
    <submittedName>
        <fullName evidence="1">Histone acetyltransferase HPA2</fullName>
    </submittedName>
</protein>
<dbReference type="Proteomes" id="UP000013911">
    <property type="component" value="Unassembled WGS sequence"/>
</dbReference>
<dbReference type="AlphaFoldDB" id="R7Z8G1"/>
<name>R7Z8G1_LYSSH</name>
<accession>R7Z8G1</accession>
<keyword evidence="1" id="KW-0808">Transferase</keyword>
<organism evidence="1 2">
    <name type="scientific">Lysinibacillus sphaericus OT4b.31</name>
    <dbReference type="NCBI Taxonomy" id="1285586"/>
    <lineage>
        <taxon>Bacteria</taxon>
        <taxon>Bacillati</taxon>
        <taxon>Bacillota</taxon>
        <taxon>Bacilli</taxon>
        <taxon>Bacillales</taxon>
        <taxon>Bacillaceae</taxon>
        <taxon>Lysinibacillus</taxon>
    </lineage>
</organism>
<evidence type="ECO:0000313" key="1">
    <source>
        <dbReference type="EMBL" id="EON70460.1"/>
    </source>
</evidence>
<dbReference type="HOGENOM" id="CLU_119007_1_0_9"/>
<dbReference type="OrthoDB" id="1630761at2"/>